<gene>
    <name evidence="2" type="ORF">UCRPC4_g03309</name>
</gene>
<name>A0A0G2EJ95_PHACM</name>
<reference evidence="2 3" key="1">
    <citation type="submission" date="2015-05" db="EMBL/GenBank/DDBJ databases">
        <title>Distinctive expansion of gene families associated with plant cell wall degradation and secondary metabolism in the genomes of grapevine trunk pathogens.</title>
        <authorList>
            <person name="Lawrence D.P."/>
            <person name="Travadon R."/>
            <person name="Rolshausen P.E."/>
            <person name="Baumgartner K."/>
        </authorList>
    </citation>
    <scope>NUCLEOTIDE SEQUENCE [LARGE SCALE GENOMIC DNA]</scope>
    <source>
        <strain evidence="2">UCRPC4</strain>
    </source>
</reference>
<comment type="caution">
    <text evidence="2">The sequence shown here is derived from an EMBL/GenBank/DDBJ whole genome shotgun (WGS) entry which is preliminary data.</text>
</comment>
<dbReference type="OrthoDB" id="4161548at2759"/>
<accession>A0A0G2EJ95</accession>
<dbReference type="EMBL" id="LCWF01000077">
    <property type="protein sequence ID" value="KKY22286.1"/>
    <property type="molecule type" value="Genomic_DNA"/>
</dbReference>
<feature type="coiled-coil region" evidence="1">
    <location>
        <begin position="134"/>
        <end position="182"/>
    </location>
</feature>
<keyword evidence="1" id="KW-0175">Coiled coil</keyword>
<proteinExistence type="predicted"/>
<protein>
    <submittedName>
        <fullName evidence="2">Uncharacterized protein</fullName>
    </submittedName>
</protein>
<keyword evidence="3" id="KW-1185">Reference proteome</keyword>
<sequence>MANEVQKETRTTSWSVYICREILSARSYIFADDRLGLKVDPVDVRLITGDDIPYKWSCIPEKRYLFRKQLSKLNIREYVELYHLIEKEDAIEAVPANHQGEFVLSAPISSGRPVEFNPLAILDAESDQSFTGHITRLSAEKQNLQEELAQLNGYFEATGIARDKAEGDLLQAREVIEKLRRDLGEIRPKLIRLGKLARYYYGRARFSDQALSRMISVAKETDRAQHTVLSRAFRVRKA</sequence>
<evidence type="ECO:0000313" key="3">
    <source>
        <dbReference type="Proteomes" id="UP000053317"/>
    </source>
</evidence>
<reference evidence="2 3" key="2">
    <citation type="submission" date="2015-05" db="EMBL/GenBank/DDBJ databases">
        <authorList>
            <person name="Morales-Cruz A."/>
            <person name="Amrine K.C."/>
            <person name="Cantu D."/>
        </authorList>
    </citation>
    <scope>NUCLEOTIDE SEQUENCE [LARGE SCALE GENOMIC DNA]</scope>
    <source>
        <strain evidence="2">UCRPC4</strain>
    </source>
</reference>
<evidence type="ECO:0000256" key="1">
    <source>
        <dbReference type="SAM" id="Coils"/>
    </source>
</evidence>
<dbReference type="AlphaFoldDB" id="A0A0G2EJ95"/>
<evidence type="ECO:0000313" key="2">
    <source>
        <dbReference type="EMBL" id="KKY22286.1"/>
    </source>
</evidence>
<dbReference type="Proteomes" id="UP000053317">
    <property type="component" value="Unassembled WGS sequence"/>
</dbReference>
<organism evidence="2 3">
    <name type="scientific">Phaeomoniella chlamydospora</name>
    <name type="common">Phaeoacremonium chlamydosporum</name>
    <dbReference type="NCBI Taxonomy" id="158046"/>
    <lineage>
        <taxon>Eukaryota</taxon>
        <taxon>Fungi</taxon>
        <taxon>Dikarya</taxon>
        <taxon>Ascomycota</taxon>
        <taxon>Pezizomycotina</taxon>
        <taxon>Eurotiomycetes</taxon>
        <taxon>Chaetothyriomycetidae</taxon>
        <taxon>Phaeomoniellales</taxon>
        <taxon>Phaeomoniellaceae</taxon>
        <taxon>Phaeomoniella</taxon>
    </lineage>
</organism>